<name>A0A199W1Q3_ANACO</name>
<evidence type="ECO:0000256" key="11">
    <source>
        <dbReference type="SAM" id="Phobius"/>
    </source>
</evidence>
<feature type="transmembrane region" description="Helical" evidence="11">
    <location>
        <begin position="2011"/>
        <end position="2040"/>
    </location>
</feature>
<keyword evidence="5" id="KW-0808">Transferase</keyword>
<protein>
    <submittedName>
        <fullName evidence="14">Protein QUIRKY</fullName>
    </submittedName>
</protein>
<evidence type="ECO:0000256" key="6">
    <source>
        <dbReference type="ARBA" id="ARBA00022692"/>
    </source>
</evidence>
<evidence type="ECO:0000256" key="5">
    <source>
        <dbReference type="ARBA" id="ARBA00022679"/>
    </source>
</evidence>
<evidence type="ECO:0000256" key="10">
    <source>
        <dbReference type="SAM" id="MobiDB-lite"/>
    </source>
</evidence>
<dbReference type="CDD" id="cd08379">
    <property type="entry name" value="C2D_MCTP_PRT_plant"/>
    <property type="match status" value="1"/>
</dbReference>
<keyword evidence="4" id="KW-0216">Detoxification</keyword>
<feature type="domain" description="C2" evidence="12">
    <location>
        <begin position="1666"/>
        <end position="1792"/>
    </location>
</feature>
<dbReference type="InterPro" id="IPR036282">
    <property type="entry name" value="Glutathione-S-Trfase_C_sf"/>
</dbReference>
<comment type="subcellular location">
    <subcellularLocation>
        <location evidence="1">Membrane</location>
        <topology evidence="1">Multi-pass membrane protein</topology>
    </subcellularLocation>
</comment>
<sequence length="2068" mass="231283">MSNNLKLGVEVVSAHDLLPRDGDGTVTTFVELSFDGQRHRTAVRDHDLNPYFNERFFFAVSDPSSLPSLVLDATVFHLHRPSLSRSFLGRVRIPASSVPASPSDSPVLYYPLEKRGGGRGGGVFSRIRGELGLRVFLTDDPSVQPSGQNLRQDQFADIPPEPDMSTFFRLFRSQQRQQQRSDQAPPSRVMRMFSSLSSRQPAEFQIKETSPALGGGRIVRGRVVVRGQAGAFDLVEKMEFLFVRVVKARDLPAKDVTGSLDPYVEVIIGNYRGTTWHFEKNQNPEWNEVFAFPRDRLQASAVAVEVRDRDLVRDDYVGAVQFELNDVPLRAPPDGPLAPEWHRLEDKRGGRDVGELMLAVWFGTQADECFPSALHADTAAIDPATANTHARGKVYQAPTMWYLRVNVMDAHDVYMPQGDRSPEVFVRGRVGNQMLRTRWPAGAAGIFKWNEVHFFVVAEPFDDELTVSVEDQAGPDQDRVIGYVNIPIATFATKLQLQISLDGGYHVVDELIHYSSDFRPSSKHLWNAKKPIGVLELGILGAVGLQPMKTARDGRPTCDAFCVAKYGRKWVRTRTVVDSLSPKFNEQYAWDVYDHATVITVAVFDNSQRHGDREGPDTAVDHRDGPCLRARVSAAGAAPVVRGEEDGGAAPCGAVHCDIFRKHVARVCGVRPAKMHYTHPITQLQQENLRLQAVQILRRGWGWRAAAAEEVVSTCRRRRRTCGACGGAKAHFLRLTECSVGPSRLPSGSGTSAGGESGHDGSRPPSARDSRVLPASHPPDGPTPLVGRRIVELLVPCAISHVHGVSPDDLDEEFDLFPTTQRPEVVRSRYDRLRFIAGMMQKTLGEFATQGERVQSLLSWRDPRATAIFLVFCLVTAFVFLVVQFKVLVIWLGFYWMRHPRLRHKMPSVPVNFFRRLPARTDSLLYPADLFSRAKIDSILDWHHSNLRRGAVTFVLNSALAPALGLPLNPQAASEAAQLLSSSLSSIESIWLKGNSKFLLGNSQPSIADLSLVCEIMQLEVVDEKDRERILGPHEKILNWIDNVKRATSPHFEEVSEVLYKVKARLQSRNPKSVEVCYRNSSEATGRVDMIKHIELLAEGKSRNKLLDPKAAALIVAQANNNLKLGVEVVSAHDLLPHDGDGTVTTFVELSFDGQRHRTAVRDHDLNPYFNERFFFAVSDPSSLPSLVLDATVFHLHRPSLSRSFLGRVRIPASSVPRPLRFPRPLLPSREARRRQRRRGLLPHSRRAGAQSVPHRRPVGSALRPEPSAGSVRRHPTGAGHVDLLPPLPITAAPAAAVGSGTAVEGYADVLVTVVAAAGRIPDQGETSPALGGGRIVRGRVVVPGDKPGAFDLVEKMEFLFVRVVKARDLPAKDVTGSLDPYVEVIIGNYRGTTWHFEKNQNPEWNEVFAFPRDRLQASAVAVEVRDRDLVRDDYVGAVQFELNDVPLRAPPDGPLAPEWHRLEDKRGGRDVGELMLAVWFGTQADECFPSALHADTAAIDPATANTHARGKVYQAPTMWYLRVNVMDAHDVYMPQGDRSPEVFVRGRVGNQMLRTKMGRPGAAGIFKWNEVHFFVVAEPFDDELTVSVEDQAGPDQDRVIGYVNIPIATVDKRPDDRRTWPKWLDLRKPTLIDVDRLREDKFATKLQLQISLDGGYHVVDELIHYSSDFRPSSKHLWNAKKPIGVLELGILGAVGLQPMKTARDGRPTCDAFCVAKYGRKWVRTRTVVDSLSPKFNEQYAWDVYDHATVITVAVFDNSQVLTGSSTRDTAIGKVRIRLSTIETGRVYAHAYPLLVLHPSSGVKKMGELHLVVRFTATSFASMLHAYVRPVLPKMHYTHPITQLQQENLRLQAVQILAMRLGLAEPPLRREVVEYMSEAQAHMWSMRRSKAHFYRLTEVFGGAVAAAKWLRDICRWANPVTTVLVHLLLVILVCFPHLILPTISHVHGVSPDDLDEEFDLFPTTQRPEVVRSRYDRLRFIAGMMQKTLGEFATQGERVQSLLSWRDPRATAIFLVFCLVTAFVFLVVQFKVLVIWLGFYWMRHPRLRHKMPSVPVNFFRRLPARTDSL</sequence>
<dbReference type="FunFam" id="2.60.40.150:FF:000128">
    <property type="entry name" value="C2 domain-containing protein"/>
    <property type="match status" value="2"/>
</dbReference>
<feature type="compositionally biased region" description="Basic and acidic residues" evidence="10">
    <location>
        <begin position="757"/>
        <end position="771"/>
    </location>
</feature>
<dbReference type="GO" id="GO:0009407">
    <property type="term" value="P:toxin catabolic process"/>
    <property type="evidence" value="ECO:0007669"/>
    <property type="project" value="UniProtKB-ARBA"/>
</dbReference>
<dbReference type="InterPro" id="IPR047259">
    <property type="entry name" value="QUIRKY-like"/>
</dbReference>
<dbReference type="PROSITE" id="PS50004">
    <property type="entry name" value="C2"/>
    <property type="match status" value="8"/>
</dbReference>
<evidence type="ECO:0000256" key="3">
    <source>
        <dbReference type="ARBA" id="ARBA00009899"/>
    </source>
</evidence>
<dbReference type="GO" id="GO:0016740">
    <property type="term" value="F:transferase activity"/>
    <property type="evidence" value="ECO:0007669"/>
    <property type="project" value="UniProtKB-KW"/>
</dbReference>
<evidence type="ECO:0000256" key="8">
    <source>
        <dbReference type="ARBA" id="ARBA00022989"/>
    </source>
</evidence>
<feature type="compositionally biased region" description="Basic residues" evidence="10">
    <location>
        <begin position="1232"/>
        <end position="1247"/>
    </location>
</feature>
<feature type="domain" description="C2" evidence="12">
    <location>
        <begin position="1105"/>
        <end position="1226"/>
    </location>
</feature>
<dbReference type="InterPro" id="IPR040077">
    <property type="entry name" value="GST_C_Theta"/>
</dbReference>
<dbReference type="InterPro" id="IPR047255">
    <property type="entry name" value="C2D_MCTP_PRT_plant"/>
</dbReference>
<feature type="domain" description="C2" evidence="12">
    <location>
        <begin position="514"/>
        <end position="636"/>
    </location>
</feature>
<dbReference type="SUPFAM" id="SSF47616">
    <property type="entry name" value="GST C-terminal domain-like"/>
    <property type="match status" value="1"/>
</dbReference>
<evidence type="ECO:0000256" key="4">
    <source>
        <dbReference type="ARBA" id="ARBA00022575"/>
    </source>
</evidence>
<dbReference type="CDD" id="cd08378">
    <property type="entry name" value="C2B_MCTP_PRT_plant"/>
    <property type="match status" value="2"/>
</dbReference>
<dbReference type="InterPro" id="IPR013583">
    <property type="entry name" value="MCTP_C"/>
</dbReference>
<feature type="domain" description="C2" evidence="12">
    <location>
        <begin position="382"/>
        <end position="501"/>
    </location>
</feature>
<feature type="domain" description="C2" evidence="12">
    <location>
        <begin position="1343"/>
        <end position="1461"/>
    </location>
</feature>
<feature type="region of interest" description="Disordered" evidence="10">
    <location>
        <begin position="743"/>
        <end position="784"/>
    </location>
</feature>
<evidence type="ECO:0000259" key="13">
    <source>
        <dbReference type="PROSITE" id="PS50405"/>
    </source>
</evidence>
<evidence type="ECO:0000313" key="15">
    <source>
        <dbReference type="Proteomes" id="UP000092600"/>
    </source>
</evidence>
<dbReference type="InterPro" id="IPR035892">
    <property type="entry name" value="C2_domain_sf"/>
</dbReference>
<reference evidence="14 15" key="1">
    <citation type="journal article" date="2016" name="DNA Res.">
        <title>The draft genome of MD-2 pineapple using hybrid error correction of long reads.</title>
        <authorList>
            <person name="Redwan R.M."/>
            <person name="Saidin A."/>
            <person name="Kumar S.V."/>
        </authorList>
    </citation>
    <scope>NUCLEOTIDE SEQUENCE [LARGE SCALE GENOMIC DNA]</scope>
    <source>
        <strain evidence="15">cv. MD2</strain>
        <tissue evidence="14">Leaf</tissue>
    </source>
</reference>
<comment type="similarity">
    <text evidence="2">Belongs to the MCTP family.</text>
</comment>
<dbReference type="Proteomes" id="UP000092600">
    <property type="component" value="Unassembled WGS sequence"/>
</dbReference>
<feature type="transmembrane region" description="Helical" evidence="11">
    <location>
        <begin position="1892"/>
        <end position="1910"/>
    </location>
</feature>
<feature type="transmembrane region" description="Helical" evidence="11">
    <location>
        <begin position="867"/>
        <end position="896"/>
    </location>
</feature>
<accession>A0A199W1Q3</accession>
<evidence type="ECO:0000256" key="9">
    <source>
        <dbReference type="ARBA" id="ARBA00023136"/>
    </source>
</evidence>
<evidence type="ECO:0000259" key="12">
    <source>
        <dbReference type="PROSITE" id="PS50004"/>
    </source>
</evidence>
<evidence type="ECO:0000256" key="2">
    <source>
        <dbReference type="ARBA" id="ARBA00007923"/>
    </source>
</evidence>
<dbReference type="PANTHER" id="PTHR31425">
    <property type="entry name" value="PHOSPHORIBOSYLANTHRANILATE TRANSFERASE ISOFORM 1"/>
    <property type="match status" value="1"/>
</dbReference>
<dbReference type="InterPro" id="IPR047257">
    <property type="entry name" value="C2B_MCTP_PRT_plant"/>
</dbReference>
<dbReference type="Gene3D" id="2.60.40.150">
    <property type="entry name" value="C2 domain"/>
    <property type="match status" value="8"/>
</dbReference>
<dbReference type="InterPro" id="IPR010987">
    <property type="entry name" value="Glutathione-S-Trfase_C-like"/>
</dbReference>
<gene>
    <name evidence="14" type="ORF">ACMD2_14187</name>
</gene>
<evidence type="ECO:0000256" key="7">
    <source>
        <dbReference type="ARBA" id="ARBA00022737"/>
    </source>
</evidence>
<dbReference type="PROSITE" id="PS50405">
    <property type="entry name" value="GST_CTER"/>
    <property type="match status" value="1"/>
</dbReference>
<dbReference type="PANTHER" id="PTHR31425:SF54">
    <property type="entry name" value="OS07G0483500 PROTEIN"/>
    <property type="match status" value="1"/>
</dbReference>
<dbReference type="InterPro" id="IPR000008">
    <property type="entry name" value="C2_dom"/>
</dbReference>
<dbReference type="SMART" id="SM00239">
    <property type="entry name" value="C2"/>
    <property type="match status" value="8"/>
</dbReference>
<feature type="region of interest" description="Disordered" evidence="10">
    <location>
        <begin position="1222"/>
        <end position="1278"/>
    </location>
</feature>
<dbReference type="GO" id="GO:0016020">
    <property type="term" value="C:membrane"/>
    <property type="evidence" value="ECO:0007669"/>
    <property type="project" value="UniProtKB-SubCell"/>
</dbReference>
<dbReference type="EMBL" id="LSRQ01000377">
    <property type="protein sequence ID" value="OAY83186.1"/>
    <property type="molecule type" value="Genomic_DNA"/>
</dbReference>
<evidence type="ECO:0000313" key="14">
    <source>
        <dbReference type="EMBL" id="OAY83186.1"/>
    </source>
</evidence>
<dbReference type="Gene3D" id="1.20.1050.10">
    <property type="match status" value="1"/>
</dbReference>
<proteinExistence type="inferred from homology"/>
<feature type="domain" description="GST C-terminal" evidence="13">
    <location>
        <begin position="929"/>
        <end position="1074"/>
    </location>
</feature>
<organism evidence="14 15">
    <name type="scientific">Ananas comosus</name>
    <name type="common">Pineapple</name>
    <name type="synonym">Ananas ananas</name>
    <dbReference type="NCBI Taxonomy" id="4615"/>
    <lineage>
        <taxon>Eukaryota</taxon>
        <taxon>Viridiplantae</taxon>
        <taxon>Streptophyta</taxon>
        <taxon>Embryophyta</taxon>
        <taxon>Tracheophyta</taxon>
        <taxon>Spermatophyta</taxon>
        <taxon>Magnoliopsida</taxon>
        <taxon>Liliopsida</taxon>
        <taxon>Poales</taxon>
        <taxon>Bromeliaceae</taxon>
        <taxon>Bromelioideae</taxon>
        <taxon>Ananas</taxon>
    </lineage>
</organism>
<dbReference type="CDD" id="cd03183">
    <property type="entry name" value="GST_C_Theta"/>
    <property type="match status" value="1"/>
</dbReference>
<dbReference type="Pfam" id="PF00168">
    <property type="entry name" value="C2"/>
    <property type="match status" value="8"/>
</dbReference>
<keyword evidence="8 11" id="KW-1133">Transmembrane helix</keyword>
<feature type="domain" description="C2" evidence="12">
    <location>
        <begin position="1"/>
        <end position="109"/>
    </location>
</feature>
<dbReference type="STRING" id="4615.A0A199W1Q3"/>
<dbReference type="SUPFAM" id="SSF49562">
    <property type="entry name" value="C2 domain (Calcium/lipid-binding domain, CaLB)"/>
    <property type="match status" value="8"/>
</dbReference>
<feature type="non-terminal residue" evidence="14">
    <location>
        <position position="2068"/>
    </location>
</feature>
<dbReference type="FunFam" id="2.60.40.150:FF:000090">
    <property type="entry name" value="C2 domain-containing protein"/>
    <property type="match status" value="1"/>
</dbReference>
<keyword evidence="7" id="KW-0677">Repeat</keyword>
<dbReference type="FunFam" id="1.20.1050.10:FF:000039">
    <property type="entry name" value="Glutathione S-transferase theta-1"/>
    <property type="match status" value="1"/>
</dbReference>
<dbReference type="Pfam" id="PF08372">
    <property type="entry name" value="PRT_C"/>
    <property type="match status" value="2"/>
</dbReference>
<feature type="domain" description="C2" evidence="12">
    <location>
        <begin position="1501"/>
        <end position="1625"/>
    </location>
</feature>
<keyword evidence="6 11" id="KW-0812">Transmembrane</keyword>
<keyword evidence="9 11" id="KW-0472">Membrane</keyword>
<feature type="transmembrane region" description="Helical" evidence="11">
    <location>
        <begin position="1922"/>
        <end position="1940"/>
    </location>
</feature>
<feature type="domain" description="C2" evidence="12">
    <location>
        <begin position="219"/>
        <end position="342"/>
    </location>
</feature>
<comment type="caution">
    <text evidence="14">The sequence shown here is derived from an EMBL/GenBank/DDBJ whole genome shotgun (WGS) entry which is preliminary data.</text>
</comment>
<evidence type="ECO:0000256" key="1">
    <source>
        <dbReference type="ARBA" id="ARBA00004141"/>
    </source>
</evidence>
<comment type="similarity">
    <text evidence="3">Belongs to the GST superfamily. Theta family.</text>
</comment>